<dbReference type="PANTHER" id="PTHR38116">
    <property type="entry name" value="CHROMOSOME 7, WHOLE GENOME SHOTGUN SEQUENCE"/>
    <property type="match status" value="1"/>
</dbReference>
<dbReference type="AlphaFoldDB" id="A0A1C7MHN0"/>
<dbReference type="Pfam" id="PF11905">
    <property type="entry name" value="DUF3425"/>
    <property type="match status" value="2"/>
</dbReference>
<dbReference type="EMBL" id="LUGG01000003">
    <property type="protein sequence ID" value="OBZ76431.1"/>
    <property type="molecule type" value="Genomic_DNA"/>
</dbReference>
<dbReference type="OrthoDB" id="2245989at2759"/>
<dbReference type="InterPro" id="IPR021833">
    <property type="entry name" value="DUF3425"/>
</dbReference>
<gene>
    <name evidence="2" type="ORF">A0H81_03572</name>
</gene>
<sequence length="552" mass="62361">MLKRTFRPLTIFMPNRERSVSGEIESSEVGSPVETNDAGFQAPAAGKPGRKKNPNSQAARPAQASVEILSGGKDEALTQLRKVLKDLMAENQVLRSLLRSLGSFIGEGAGGILSKLGWDLNDFNDFVNKAETDTAWESYQRHKREEAVAGPSSAANSQTTTGQKRMSEDDPLGLRPKRPRGQGEAGTDGSRATDGYPLLVPLNPAPLGSNGLLTYYSRTFPNFVYAWISMPQPRTSSATQQSAEEGEIEPKKMEAYKLIHYHLDNYKRNNAYCLPSSLRPTLVQRTVPHESAIDSILHPELRDRLILLRGRFDLVDCLHDYRMAVTIHGDDVLAHSNWEIAETWLQRYKFLVDQATLNITNKWRRRGENPNCTMGNSILKLILLLCSTMSCGGTCTMESRTLEAHMLIRHHLDQYKDNHAYCLPSSLQPTLAQTTVPHESVIDTIPHPELRDRIIALRGRFDFIRCIHDYRLAVTIHGDDVVDHSNWEIAESWLRRYIYLVDQETLDITNRWRRERGESELRIRALTTQEFNNMRRAVHVVVAASSQCCASE</sequence>
<evidence type="ECO:0000313" key="2">
    <source>
        <dbReference type="EMBL" id="OBZ76431.1"/>
    </source>
</evidence>
<name>A0A1C7MHN0_GRIFR</name>
<keyword evidence="3" id="KW-1185">Reference proteome</keyword>
<feature type="compositionally biased region" description="Low complexity" evidence="1">
    <location>
        <begin position="21"/>
        <end position="34"/>
    </location>
</feature>
<evidence type="ECO:0000313" key="3">
    <source>
        <dbReference type="Proteomes" id="UP000092993"/>
    </source>
</evidence>
<dbReference type="STRING" id="5627.A0A1C7MHN0"/>
<proteinExistence type="predicted"/>
<dbReference type="PANTHER" id="PTHR38116:SF9">
    <property type="entry name" value="BZIP DOMAIN-CONTAINING PROTEIN"/>
    <property type="match status" value="1"/>
</dbReference>
<reference evidence="2 3" key="1">
    <citation type="submission" date="2016-03" db="EMBL/GenBank/DDBJ databases">
        <title>Whole genome sequencing of Grifola frondosa 9006-11.</title>
        <authorList>
            <person name="Min B."/>
            <person name="Park H."/>
            <person name="Kim J.-G."/>
            <person name="Cho H."/>
            <person name="Oh Y.-L."/>
            <person name="Kong W.-S."/>
            <person name="Choi I.-G."/>
        </authorList>
    </citation>
    <scope>NUCLEOTIDE SEQUENCE [LARGE SCALE GENOMIC DNA]</scope>
    <source>
        <strain evidence="2 3">9006-11</strain>
    </source>
</reference>
<feature type="region of interest" description="Disordered" evidence="1">
    <location>
        <begin position="140"/>
        <end position="197"/>
    </location>
</feature>
<dbReference type="Proteomes" id="UP000092993">
    <property type="component" value="Unassembled WGS sequence"/>
</dbReference>
<comment type="caution">
    <text evidence="2">The sequence shown here is derived from an EMBL/GenBank/DDBJ whole genome shotgun (WGS) entry which is preliminary data.</text>
</comment>
<evidence type="ECO:0000256" key="1">
    <source>
        <dbReference type="SAM" id="MobiDB-lite"/>
    </source>
</evidence>
<feature type="region of interest" description="Disordered" evidence="1">
    <location>
        <begin position="20"/>
        <end position="59"/>
    </location>
</feature>
<organism evidence="2 3">
    <name type="scientific">Grifola frondosa</name>
    <name type="common">Maitake</name>
    <name type="synonym">Polyporus frondosus</name>
    <dbReference type="NCBI Taxonomy" id="5627"/>
    <lineage>
        <taxon>Eukaryota</taxon>
        <taxon>Fungi</taxon>
        <taxon>Dikarya</taxon>
        <taxon>Basidiomycota</taxon>
        <taxon>Agaricomycotina</taxon>
        <taxon>Agaricomycetes</taxon>
        <taxon>Polyporales</taxon>
        <taxon>Grifolaceae</taxon>
        <taxon>Grifola</taxon>
    </lineage>
</organism>
<accession>A0A1C7MHN0</accession>
<feature type="compositionally biased region" description="Polar residues" evidence="1">
    <location>
        <begin position="153"/>
        <end position="164"/>
    </location>
</feature>
<protein>
    <submittedName>
        <fullName evidence="2">Uncharacterized protein</fullName>
    </submittedName>
</protein>